<dbReference type="SUPFAM" id="SSF51735">
    <property type="entry name" value="NAD(P)-binding Rossmann-fold domains"/>
    <property type="match status" value="1"/>
</dbReference>
<keyword evidence="2" id="KW-0560">Oxidoreductase</keyword>
<dbReference type="AlphaFoldDB" id="A0A4R4ZVW5"/>
<proteinExistence type="inferred from homology"/>
<name>A0A4R4ZVW5_9ACTN</name>
<dbReference type="InterPro" id="IPR036291">
    <property type="entry name" value="NAD(P)-bd_dom_sf"/>
</dbReference>
<keyword evidence="4" id="KW-1185">Reference proteome</keyword>
<dbReference type="EMBL" id="SMKX01000008">
    <property type="protein sequence ID" value="TDD62199.1"/>
    <property type="molecule type" value="Genomic_DNA"/>
</dbReference>
<evidence type="ECO:0000313" key="3">
    <source>
        <dbReference type="EMBL" id="TDD62199.1"/>
    </source>
</evidence>
<evidence type="ECO:0000313" key="4">
    <source>
        <dbReference type="Proteomes" id="UP000295124"/>
    </source>
</evidence>
<dbReference type="GO" id="GO:0016491">
    <property type="term" value="F:oxidoreductase activity"/>
    <property type="evidence" value="ECO:0007669"/>
    <property type="project" value="UniProtKB-KW"/>
</dbReference>
<dbReference type="PANTHER" id="PTHR43477">
    <property type="entry name" value="DIHYDROANTICAPSIN 7-DEHYDROGENASE"/>
    <property type="match status" value="1"/>
</dbReference>
<reference evidence="3 4" key="1">
    <citation type="submission" date="2019-03" db="EMBL/GenBank/DDBJ databases">
        <title>Draft genome sequences of novel Actinobacteria.</title>
        <authorList>
            <person name="Sahin N."/>
            <person name="Ay H."/>
            <person name="Saygin H."/>
        </authorList>
    </citation>
    <scope>NUCLEOTIDE SEQUENCE [LARGE SCALE GENOMIC DNA]</scope>
    <source>
        <strain evidence="3 4">JCM 13523</strain>
    </source>
</reference>
<dbReference type="PRINTS" id="PR00081">
    <property type="entry name" value="GDHRDH"/>
</dbReference>
<evidence type="ECO:0000256" key="2">
    <source>
        <dbReference type="ARBA" id="ARBA00023002"/>
    </source>
</evidence>
<dbReference type="OrthoDB" id="9806974at2"/>
<comment type="caution">
    <text evidence="3">The sequence shown here is derived from an EMBL/GenBank/DDBJ whole genome shotgun (WGS) entry which is preliminary data.</text>
</comment>
<dbReference type="InterPro" id="IPR002347">
    <property type="entry name" value="SDR_fam"/>
</dbReference>
<dbReference type="CDD" id="cd05233">
    <property type="entry name" value="SDR_c"/>
    <property type="match status" value="1"/>
</dbReference>
<comment type="similarity">
    <text evidence="1">Belongs to the short-chain dehydrogenases/reductases (SDR) family.</text>
</comment>
<gene>
    <name evidence="3" type="ORF">E1263_04805</name>
</gene>
<dbReference type="InterPro" id="IPR051122">
    <property type="entry name" value="SDR_DHRS6-like"/>
</dbReference>
<sequence length="237" mass="24305">MANMERILVIGGARALGAAVARRAVQDGYDVVIGARDLAAAEALAVELGATAVRIDLQDETTMAAAAALLADGIDHLVMTGSAPHDVRAVELEHDKLVTAFTAKVIGPMLVAKHFAPVLRPTGSIVVFSGVVGWRPGPGSLVKGVTNGAVEYLARHLAADLAPVRVNAISPGVIDSGAWDRLGDGKAGLLSKSAAGTLVGRSGESDDIVDAVMWLLRAGFISGETVHLEGGARHKTA</sequence>
<dbReference type="Gene3D" id="3.40.50.720">
    <property type="entry name" value="NAD(P)-binding Rossmann-like Domain"/>
    <property type="match status" value="1"/>
</dbReference>
<dbReference type="Proteomes" id="UP000295124">
    <property type="component" value="Unassembled WGS sequence"/>
</dbReference>
<dbReference type="PANTHER" id="PTHR43477:SF1">
    <property type="entry name" value="DIHYDROANTICAPSIN 7-DEHYDROGENASE"/>
    <property type="match status" value="1"/>
</dbReference>
<evidence type="ECO:0000256" key="1">
    <source>
        <dbReference type="ARBA" id="ARBA00006484"/>
    </source>
</evidence>
<accession>A0A4R4ZVW5</accession>
<dbReference type="Pfam" id="PF13561">
    <property type="entry name" value="adh_short_C2"/>
    <property type="match status" value="1"/>
</dbReference>
<organism evidence="3 4">
    <name type="scientific">Kribbella antibiotica</name>
    <dbReference type="NCBI Taxonomy" id="190195"/>
    <lineage>
        <taxon>Bacteria</taxon>
        <taxon>Bacillati</taxon>
        <taxon>Actinomycetota</taxon>
        <taxon>Actinomycetes</taxon>
        <taxon>Propionibacteriales</taxon>
        <taxon>Kribbellaceae</taxon>
        <taxon>Kribbella</taxon>
    </lineage>
</organism>
<protein>
    <submittedName>
        <fullName evidence="3">SDR family oxidoreductase</fullName>
    </submittedName>
</protein>